<dbReference type="InterPro" id="IPR020846">
    <property type="entry name" value="MFS_dom"/>
</dbReference>
<feature type="transmembrane region" description="Helical" evidence="9">
    <location>
        <begin position="362"/>
        <end position="385"/>
    </location>
</feature>
<evidence type="ECO:0000313" key="12">
    <source>
        <dbReference type="EMBL" id="ANM65873.1"/>
    </source>
</evidence>
<feature type="transmembrane region" description="Helical" evidence="9">
    <location>
        <begin position="157"/>
        <end position="175"/>
    </location>
</feature>
<keyword evidence="5 9" id="KW-0812">Transmembrane</keyword>
<feature type="transmembrane region" description="Helical" evidence="9">
    <location>
        <begin position="301"/>
        <end position="321"/>
    </location>
</feature>
<evidence type="ECO:0000256" key="6">
    <source>
        <dbReference type="ARBA" id="ARBA00022989"/>
    </source>
</evidence>
<dbReference type="InterPro" id="IPR044775">
    <property type="entry name" value="MFS_ERD6/Tret1-like"/>
</dbReference>
<dbReference type="InterPro" id="IPR050549">
    <property type="entry name" value="MFS_Trehalose_Transporter"/>
</dbReference>
<organism evidence="12 13">
    <name type="scientific">Arabidopsis thaliana</name>
    <name type="common">Mouse-ear cress</name>
    <dbReference type="NCBI Taxonomy" id="3702"/>
    <lineage>
        <taxon>Eukaryota</taxon>
        <taxon>Viridiplantae</taxon>
        <taxon>Streptophyta</taxon>
        <taxon>Embryophyta</taxon>
        <taxon>Tracheophyta</taxon>
        <taxon>Spermatophyta</taxon>
        <taxon>Magnoliopsida</taxon>
        <taxon>eudicotyledons</taxon>
        <taxon>Gunneridae</taxon>
        <taxon>Pentapetalae</taxon>
        <taxon>rosids</taxon>
        <taxon>malvids</taxon>
        <taxon>Brassicales</taxon>
        <taxon>Brassicaceae</taxon>
        <taxon>Camelineae</taxon>
        <taxon>Arabidopsis</taxon>
    </lineage>
</organism>
<evidence type="ECO:0000256" key="7">
    <source>
        <dbReference type="ARBA" id="ARBA00023136"/>
    </source>
</evidence>
<evidence type="ECO:0000313" key="11">
    <source>
        <dbReference type="Araport" id="AT3G05165"/>
    </source>
</evidence>
<dbReference type="RefSeq" id="NP_001327810.1">
    <property type="nucleotide sequence ID" value="NM_001337568.1"/>
</dbReference>
<keyword evidence="3 8" id="KW-0813">Transport</keyword>
<feature type="transmembrane region" description="Helical" evidence="9">
    <location>
        <begin position="181"/>
        <end position="203"/>
    </location>
</feature>
<dbReference type="FunFam" id="1.20.1250.20:FF:000043">
    <property type="entry name" value="sugar transporter ERD6-like 6"/>
    <property type="match status" value="1"/>
</dbReference>
<feature type="transmembrane region" description="Helical" evidence="9">
    <location>
        <begin position="26"/>
        <end position="51"/>
    </location>
</feature>
<dbReference type="Gene3D" id="1.20.1250.20">
    <property type="entry name" value="MFS general substrate transporter like domains"/>
    <property type="match status" value="1"/>
</dbReference>
<comment type="subcellular location">
    <subcellularLocation>
        <location evidence="1">Membrane</location>
        <topology evidence="1">Multi-pass membrane protein</topology>
    </subcellularLocation>
</comment>
<dbReference type="PRINTS" id="PR00171">
    <property type="entry name" value="SUGRTRNSPORT"/>
</dbReference>
<reference evidence="12 13" key="1">
    <citation type="journal article" date="2000" name="Nature">
        <title>Sequence and analysis of chromosome 3 of the plant Arabidopsis thaliana.</title>
        <authorList>
            <consortium name="European Union Chromosome 3 Arabidopsis Sequencing Consortium"/>
            <consortium name="Institute for Genomic Research"/>
            <consortium name="Kazusa DNA Research Institute"/>
            <person name="Salanoubat M."/>
            <person name="Lemcke K."/>
            <person name="Rieger M."/>
            <person name="Ansorge W."/>
            <person name="Unseld M."/>
            <person name="Fartmann B."/>
            <person name="Valle G."/>
            <person name="Blocker H."/>
            <person name="Perez-Alonso M."/>
            <person name="Obermaier B."/>
            <person name="Delseny M."/>
            <person name="Boutry M."/>
            <person name="Grivell L.A."/>
            <person name="Mache R."/>
            <person name="Puigdomenech P."/>
            <person name="De Simone V."/>
            <person name="Choisne N."/>
            <person name="Artiguenave F."/>
            <person name="Robert C."/>
            <person name="Brottier P."/>
            <person name="Wincker P."/>
            <person name="Cattolico L."/>
            <person name="Weissenbach J."/>
            <person name="Saurin W."/>
            <person name="Quetier F."/>
            <person name="Schafer M."/>
            <person name="Muller-Auer S."/>
            <person name="Gabel C."/>
            <person name="Fuchs M."/>
            <person name="Benes V."/>
            <person name="Wurmbach E."/>
            <person name="Drzonek H."/>
            <person name="Erfle H."/>
            <person name="Jordan N."/>
            <person name="Bangert S."/>
            <person name="Wiedelmann R."/>
            <person name="Kranz H."/>
            <person name="Voss H."/>
            <person name="Holland R."/>
            <person name="Brandt P."/>
            <person name="Nyakatura G."/>
            <person name="Vezzi A."/>
            <person name="D'Angelo M."/>
            <person name="Pallavicini A."/>
            <person name="Toppo S."/>
            <person name="Simionati B."/>
            <person name="Conrad A."/>
            <person name="Hornischer K."/>
            <person name="Kauer G."/>
            <person name="Lohnert T.H."/>
            <person name="Nordsiek G."/>
            <person name="Reichelt J."/>
            <person name="Scharfe M."/>
            <person name="Schon O."/>
            <person name="Bargues M."/>
            <person name="Terol J."/>
            <person name="Climent J."/>
            <person name="Navarro P."/>
            <person name="Collado C."/>
            <person name="Perez-Perez A."/>
            <person name="Ottenwalder B."/>
            <person name="Duchemin D."/>
            <person name="Cooke R."/>
            <person name="Laudie M."/>
            <person name="Berger-Llauro C."/>
            <person name="Purnelle B."/>
            <person name="Masuy D."/>
            <person name="de Haan M."/>
            <person name="Maarse A.C."/>
            <person name="Alcaraz J.P."/>
            <person name="Cottet A."/>
            <person name="Casacuberta E."/>
            <person name="Monfort A."/>
            <person name="Argiriou A."/>
            <person name="flores M."/>
            <person name="Liguori R."/>
            <person name="Vitale D."/>
            <person name="Mannhaupt G."/>
            <person name="Haase D."/>
            <person name="Schoof H."/>
            <person name="Rudd S."/>
            <person name="Zaccaria P."/>
            <person name="Mewes H.W."/>
            <person name="Mayer K.F."/>
            <person name="Kaul S."/>
            <person name="Town C.D."/>
            <person name="Koo H.L."/>
            <person name="Tallon L.J."/>
            <person name="Jenkins J."/>
            <person name="Rooney T."/>
            <person name="Rizzo M."/>
            <person name="Walts A."/>
            <person name="Utterback T."/>
            <person name="Fujii C.Y."/>
            <person name="Shea T.P."/>
            <person name="Creasy T.H."/>
            <person name="Haas B."/>
            <person name="Maiti R."/>
            <person name="Wu D."/>
            <person name="Peterson J."/>
            <person name="Van Aken S."/>
            <person name="Pai G."/>
            <person name="Militscher J."/>
            <person name="Sellers P."/>
            <person name="Gill J.E."/>
            <person name="Feldblyum T.V."/>
            <person name="Preuss D."/>
            <person name="Lin X."/>
            <person name="Nierman W.C."/>
            <person name="Salzberg S.L."/>
            <person name="White O."/>
            <person name="Venter J.C."/>
            <person name="Fraser C.M."/>
            <person name="Kaneko T."/>
            <person name="Nakamura Y."/>
            <person name="Sato S."/>
            <person name="Kato T."/>
            <person name="Asamizu E."/>
            <person name="Sasamoto S."/>
            <person name="Kimura T."/>
            <person name="Idesawa K."/>
            <person name="Kawashima K."/>
            <person name="Kishida Y."/>
            <person name="Kiyokawa C."/>
            <person name="Kohara M."/>
            <person name="Matsumoto M."/>
            <person name="Matsuno A."/>
            <person name="Muraki A."/>
            <person name="Nakayama S."/>
            <person name="Nakazaki N."/>
            <person name="Shinpo S."/>
            <person name="Takeuchi C."/>
            <person name="Wada T."/>
            <person name="Watanabe A."/>
            <person name="Yamada M."/>
            <person name="Yasuda M."/>
            <person name="Tabata S."/>
        </authorList>
    </citation>
    <scope>NUCLEOTIDE SEQUENCE [LARGE SCALE GENOMIC DNA]</scope>
    <source>
        <strain evidence="13">cv. Columbia</strain>
    </source>
</reference>
<feature type="transmembrane region" description="Helical" evidence="9">
    <location>
        <begin position="71"/>
        <end position="94"/>
    </location>
</feature>
<dbReference type="Proteomes" id="UP000006548">
    <property type="component" value="Chromosome 3"/>
</dbReference>
<dbReference type="InterPro" id="IPR005829">
    <property type="entry name" value="Sugar_transporter_CS"/>
</dbReference>
<keyword evidence="7 9" id="KW-0472">Membrane</keyword>
<keyword evidence="4" id="KW-0762">Sugar transport</keyword>
<dbReference type="PROSITE" id="PS00216">
    <property type="entry name" value="SUGAR_TRANSPORT_1"/>
    <property type="match status" value="1"/>
</dbReference>
<evidence type="ECO:0007829" key="14">
    <source>
        <dbReference type="PeptideAtlas" id="A0A1I9LTG5"/>
    </source>
</evidence>
<dbReference type="PROSITE" id="PS50850">
    <property type="entry name" value="MFS"/>
    <property type="match status" value="1"/>
</dbReference>
<dbReference type="Araport" id="AT3G05165"/>
<keyword evidence="6 9" id="KW-1133">Transmembrane helix</keyword>
<comment type="similarity">
    <text evidence="2 8">Belongs to the major facilitator superfamily. Sugar transporter (TC 2.A.1.1) family.</text>
</comment>
<evidence type="ECO:0007829" key="15">
    <source>
        <dbReference type="ProteomicsDB" id="A0A1I9LTG5"/>
    </source>
</evidence>
<gene>
    <name evidence="11 12" type="ordered locus">At3g05165</name>
</gene>
<keyword evidence="14 15" id="KW-1267">Proteomics identification</keyword>
<dbReference type="InterPro" id="IPR005828">
    <property type="entry name" value="MFS_sugar_transport-like"/>
</dbReference>
<feature type="transmembrane region" description="Helical" evidence="9">
    <location>
        <begin position="101"/>
        <end position="122"/>
    </location>
</feature>
<keyword evidence="13" id="KW-1185">Reference proteome</keyword>
<dbReference type="ExpressionAtlas" id="A0A1I9LTG5">
    <property type="expression patterns" value="baseline and differential"/>
</dbReference>
<dbReference type="GO" id="GO:0016020">
    <property type="term" value="C:membrane"/>
    <property type="evidence" value="ECO:0007669"/>
    <property type="project" value="UniProtKB-SubCell"/>
</dbReference>
<dbReference type="CDD" id="cd17358">
    <property type="entry name" value="MFS_GLUT6_8_Class3_like"/>
    <property type="match status" value="1"/>
</dbReference>
<dbReference type="GeneID" id="819680"/>
<evidence type="ECO:0000256" key="4">
    <source>
        <dbReference type="ARBA" id="ARBA00022597"/>
    </source>
</evidence>
<evidence type="ECO:0000256" key="9">
    <source>
        <dbReference type="SAM" id="Phobius"/>
    </source>
</evidence>
<feature type="transmembrane region" description="Helical" evidence="9">
    <location>
        <begin position="128"/>
        <end position="145"/>
    </location>
</feature>
<feature type="transmembrane region" description="Helical" evidence="9">
    <location>
        <begin position="397"/>
        <end position="418"/>
    </location>
</feature>
<dbReference type="ProteomicsDB" id="202328"/>
<evidence type="ECO:0000313" key="13">
    <source>
        <dbReference type="Proteomes" id="UP000006548"/>
    </source>
</evidence>
<dbReference type="Pfam" id="PF00083">
    <property type="entry name" value="Sugar_tr"/>
    <property type="match status" value="1"/>
</dbReference>
<dbReference type="PANTHER" id="PTHR48021">
    <property type="match status" value="1"/>
</dbReference>
<name>A0A1I9LTG5_ARATH</name>
<evidence type="ECO:0000256" key="2">
    <source>
        <dbReference type="ARBA" id="ARBA00010992"/>
    </source>
</evidence>
<feature type="transmembrane region" description="Helical" evidence="9">
    <location>
        <begin position="328"/>
        <end position="350"/>
    </location>
</feature>
<evidence type="ECO:0000256" key="1">
    <source>
        <dbReference type="ARBA" id="ARBA00004141"/>
    </source>
</evidence>
<feature type="transmembrane region" description="Helical" evidence="9">
    <location>
        <begin position="424"/>
        <end position="444"/>
    </location>
</feature>
<dbReference type="NCBIfam" id="TIGR00879">
    <property type="entry name" value="SP"/>
    <property type="match status" value="1"/>
</dbReference>
<sequence>MVVEEENRSMEEGLLQHQNDRDDRRITACVILSTFVAVCSAFSYGCAAGYTSGAETAIMKELDLSMAQFSAFGSFLNVGGAVGALFSGQLAVILGRRRTLWACDFFCVFGWLSIAFAKNVFWLDLGRISLGIGVGLISYVVPVYIAEITPKHVRGAFTASNQLLQNSGVSLIYFFGTVINWRVMAVIGAIPCILQTIGIFFIPESPRWLAKIRLSKEVESSLHRLRGKDTDVSGEAAEIQVMTKMLEEDSKSSFSDMFQKKYRRTLVVGIGLMLIQQLSGASGITYYSNAIFRKAGFSERLGSMIFGVFVIPKALVGLILVDRWGRRPLLLASAVGMSIGSLLIGVSFTLQQMNVLPELIPIFVFVNILVYFGCFAFGIGGLPWVIMSEIFPINIKVSAGTIVALTSWTSGWFVSYAFNFMFEWSAQGLYFLYYFFINLDKTIYQKKLRVIFIKIHKSNIKLFKNRVRILTFVSNSFRCAKCAVGKYLLDSRFLQILLAFVFLFRLDD</sequence>
<dbReference type="GO" id="GO:0051119">
    <property type="term" value="F:sugar transmembrane transporter activity"/>
    <property type="evidence" value="ECO:0007669"/>
    <property type="project" value="InterPro"/>
</dbReference>
<reference evidence="13" key="2">
    <citation type="journal article" date="2017" name="Plant J.">
        <title>Araport11: a complete reannotation of the Arabidopsis thaliana reference genome.</title>
        <authorList>
            <person name="Cheng C.Y."/>
            <person name="Krishnakumar V."/>
            <person name="Chan A.P."/>
            <person name="Thibaud-Nissen F."/>
            <person name="Schobel S."/>
            <person name="Town C.D."/>
        </authorList>
    </citation>
    <scope>GENOME REANNOTATION</scope>
    <source>
        <strain evidence="13">cv. Columbia</strain>
    </source>
</reference>
<dbReference type="TAIR" id="AT3G05165"/>
<proteinExistence type="evidence at protein level"/>
<accession>A0A1I9LTG5</accession>
<evidence type="ECO:0000259" key="10">
    <source>
        <dbReference type="PROSITE" id="PS50850"/>
    </source>
</evidence>
<evidence type="ECO:0000256" key="3">
    <source>
        <dbReference type="ARBA" id="ARBA00022448"/>
    </source>
</evidence>
<dbReference type="PANTHER" id="PTHR48021:SF50">
    <property type="entry name" value="SUGAR TRANSPORTER ERD6-LIKE 10-RELATED"/>
    <property type="match status" value="1"/>
</dbReference>
<dbReference type="InterPro" id="IPR003663">
    <property type="entry name" value="Sugar/inositol_transpt"/>
</dbReference>
<feature type="transmembrane region" description="Helical" evidence="9">
    <location>
        <begin position="266"/>
        <end position="289"/>
    </location>
</feature>
<evidence type="ECO:0000256" key="5">
    <source>
        <dbReference type="ARBA" id="ARBA00022692"/>
    </source>
</evidence>
<evidence type="ECO:0000256" key="8">
    <source>
        <dbReference type="RuleBase" id="RU003346"/>
    </source>
</evidence>
<protein>
    <submittedName>
        <fullName evidence="12">Major facilitator superfamily protein</fullName>
    </submittedName>
</protein>
<dbReference type="SMR" id="A0A1I9LTG5"/>
<dbReference type="EMBL" id="CP002686">
    <property type="protein sequence ID" value="ANM65873.1"/>
    <property type="molecule type" value="Genomic_DNA"/>
</dbReference>
<feature type="domain" description="Major facilitator superfamily (MFS) profile" evidence="10">
    <location>
        <begin position="33"/>
        <end position="458"/>
    </location>
</feature>
<dbReference type="SUPFAM" id="SSF103473">
    <property type="entry name" value="MFS general substrate transporter"/>
    <property type="match status" value="1"/>
</dbReference>
<dbReference type="AlphaFoldDB" id="A0A1I9LTG5"/>
<dbReference type="InterPro" id="IPR036259">
    <property type="entry name" value="MFS_trans_sf"/>
</dbReference>